<comment type="caution">
    <text evidence="8">The sequence shown here is derived from an EMBL/GenBank/DDBJ whole genome shotgun (WGS) entry which is preliminary data.</text>
</comment>
<dbReference type="InterPro" id="IPR036890">
    <property type="entry name" value="HATPase_C_sf"/>
</dbReference>
<comment type="catalytic activity">
    <reaction evidence="1">
        <text>ATP + protein L-histidine = ADP + protein N-phospho-L-histidine.</text>
        <dbReference type="EC" id="2.7.13.3"/>
    </reaction>
</comment>
<gene>
    <name evidence="8" type="ORF">C823_00123</name>
</gene>
<dbReference type="EMBL" id="AQFT01000005">
    <property type="protein sequence ID" value="EMZ38960.1"/>
    <property type="molecule type" value="Genomic_DNA"/>
</dbReference>
<keyword evidence="4" id="KW-0418">Kinase</keyword>
<dbReference type="EC" id="2.7.13.3" evidence="2"/>
<keyword evidence="6" id="KW-0472">Membrane</keyword>
<evidence type="ECO:0000256" key="5">
    <source>
        <dbReference type="ARBA" id="ARBA00023012"/>
    </source>
</evidence>
<evidence type="ECO:0000313" key="9">
    <source>
        <dbReference type="Proteomes" id="UP000012589"/>
    </source>
</evidence>
<protein>
    <recommendedName>
        <fullName evidence="2">histidine kinase</fullName>
        <ecNumber evidence="2">2.7.13.3</ecNumber>
    </recommendedName>
</protein>
<organism evidence="8 9">
    <name type="scientific">Eubacterium plexicaudatum ASF492</name>
    <dbReference type="NCBI Taxonomy" id="1235802"/>
    <lineage>
        <taxon>Bacteria</taxon>
        <taxon>Bacillati</taxon>
        <taxon>Bacillota</taxon>
        <taxon>Clostridia</taxon>
        <taxon>Eubacteriales</taxon>
        <taxon>Eubacteriaceae</taxon>
        <taxon>Eubacterium</taxon>
    </lineage>
</organism>
<evidence type="ECO:0000256" key="3">
    <source>
        <dbReference type="ARBA" id="ARBA00022679"/>
    </source>
</evidence>
<dbReference type="STRING" id="1235802.C823_00123"/>
<reference evidence="8 9" key="1">
    <citation type="journal article" date="2014" name="Genome Announc.">
        <title>Draft genome sequences of the altered schaedler flora, a defined bacterial community from gnotobiotic mice.</title>
        <authorList>
            <person name="Wannemuehler M.J."/>
            <person name="Overstreet A.M."/>
            <person name="Ward D.V."/>
            <person name="Phillips G.J."/>
        </authorList>
    </citation>
    <scope>NUCLEOTIDE SEQUENCE [LARGE SCALE GENOMIC DNA]</scope>
    <source>
        <strain evidence="8 9">ASF492</strain>
    </source>
</reference>
<feature type="transmembrane region" description="Helical" evidence="6">
    <location>
        <begin position="63"/>
        <end position="83"/>
    </location>
</feature>
<feature type="transmembrane region" description="Helical" evidence="6">
    <location>
        <begin position="145"/>
        <end position="166"/>
    </location>
</feature>
<feature type="transmembrane region" description="Helical" evidence="6">
    <location>
        <begin position="178"/>
        <end position="197"/>
    </location>
</feature>
<dbReference type="OrthoDB" id="9768405at2"/>
<evidence type="ECO:0000256" key="6">
    <source>
        <dbReference type="SAM" id="Phobius"/>
    </source>
</evidence>
<dbReference type="InterPro" id="IPR003594">
    <property type="entry name" value="HATPase_dom"/>
</dbReference>
<proteinExistence type="predicted"/>
<evidence type="ECO:0000256" key="4">
    <source>
        <dbReference type="ARBA" id="ARBA00022777"/>
    </source>
</evidence>
<name>N2BKK4_9FIRM</name>
<evidence type="ECO:0000256" key="2">
    <source>
        <dbReference type="ARBA" id="ARBA00012438"/>
    </source>
</evidence>
<dbReference type="GO" id="GO:0004673">
    <property type="term" value="F:protein histidine kinase activity"/>
    <property type="evidence" value="ECO:0007669"/>
    <property type="project" value="UniProtKB-EC"/>
</dbReference>
<keyword evidence="3" id="KW-0808">Transferase</keyword>
<evidence type="ECO:0000259" key="7">
    <source>
        <dbReference type="Pfam" id="PF02518"/>
    </source>
</evidence>
<evidence type="ECO:0000313" key="8">
    <source>
        <dbReference type="EMBL" id="EMZ38960.1"/>
    </source>
</evidence>
<dbReference type="eggNOG" id="COG4585">
    <property type="taxonomic scope" value="Bacteria"/>
</dbReference>
<dbReference type="Gene3D" id="3.30.565.10">
    <property type="entry name" value="Histidine kinase-like ATPase, C-terminal domain"/>
    <property type="match status" value="1"/>
</dbReference>
<keyword evidence="9" id="KW-1185">Reference proteome</keyword>
<dbReference type="GO" id="GO:0000160">
    <property type="term" value="P:phosphorelay signal transduction system"/>
    <property type="evidence" value="ECO:0007669"/>
    <property type="project" value="UniProtKB-KW"/>
</dbReference>
<dbReference type="PANTHER" id="PTHR24421">
    <property type="entry name" value="NITRATE/NITRITE SENSOR PROTEIN NARX-RELATED"/>
    <property type="match status" value="1"/>
</dbReference>
<feature type="domain" description="Histidine kinase/HSP90-like ATPase" evidence="7">
    <location>
        <begin position="419"/>
        <end position="510"/>
    </location>
</feature>
<dbReference type="PATRIC" id="fig|1235802.3.peg.132"/>
<feature type="transmembrane region" description="Helical" evidence="6">
    <location>
        <begin position="121"/>
        <end position="139"/>
    </location>
</feature>
<dbReference type="SUPFAM" id="SSF55874">
    <property type="entry name" value="ATPase domain of HSP90 chaperone/DNA topoisomerase II/histidine kinase"/>
    <property type="match status" value="1"/>
</dbReference>
<keyword evidence="5" id="KW-0902">Two-component regulatory system</keyword>
<feature type="transmembrane region" description="Helical" evidence="6">
    <location>
        <begin position="29"/>
        <end position="51"/>
    </location>
</feature>
<feature type="transmembrane region" description="Helical" evidence="6">
    <location>
        <begin position="89"/>
        <end position="109"/>
    </location>
</feature>
<dbReference type="HOGENOM" id="CLU_038785_0_0_9"/>
<dbReference type="Proteomes" id="UP000012589">
    <property type="component" value="Unassembled WGS sequence"/>
</dbReference>
<dbReference type="CDD" id="cd16917">
    <property type="entry name" value="HATPase_UhpB-NarQ-NarX-like"/>
    <property type="match status" value="1"/>
</dbReference>
<dbReference type="AlphaFoldDB" id="N2BKK4"/>
<keyword evidence="6" id="KW-0812">Transmembrane</keyword>
<feature type="transmembrane region" description="Helical" evidence="6">
    <location>
        <begin position="209"/>
        <end position="226"/>
    </location>
</feature>
<accession>N2BKK4</accession>
<feature type="transmembrane region" description="Helical" evidence="6">
    <location>
        <begin position="246"/>
        <end position="264"/>
    </location>
</feature>
<evidence type="ECO:0000256" key="1">
    <source>
        <dbReference type="ARBA" id="ARBA00000085"/>
    </source>
</evidence>
<sequence length="521" mass="58665">MKHITLNLLLFANSILLIMYMGLTINRNIAFNATGTVSLFLSSLMLIDITYISSCNVRENKVISLFCGLLALHSWYILLSAWGDARASMVFSALSPVIWYVSINFILMFLFQNSGYKFKKAVNICLTGTCICSLIGLFVSNEIFALFYGIQFLAGWLCFIFIVIIHRKRTAFVFKAEWKCILFSLVTVIILFLAYYFSTMGVNGHLSNLGIYLPVLLFSMSIHGIIRKEHSSVPLSTIFSSRQSALILLAGAAICGLSALASGIGLPLFFLMLDAMFVLVYACNIALDFNLKHGKSAMAGESRYHAALKQLQQEEQLNLEFADFLHDDILQDLLSIKNMMKKAGHPDIQKTITETLDNMNTYIRERMQDYRPAMLPKLTVKENYQSLLEYISQSFPHRNIRITFECPDSLFLAAPYDIFVYRLLKELVTNIYKHSVGEKAWITLAQDNGTITLRIRDNGTADADTLSSADPSKHSGLALVTERVNNMEGSVKITNNFPHGVCIQITLPMKGDVSYQYFISR</sequence>
<feature type="transmembrane region" description="Helical" evidence="6">
    <location>
        <begin position="7"/>
        <end position="23"/>
    </location>
</feature>
<dbReference type="InterPro" id="IPR050482">
    <property type="entry name" value="Sensor_HK_TwoCompSys"/>
</dbReference>
<dbReference type="PANTHER" id="PTHR24421:SF10">
    <property type="entry name" value="NITRATE_NITRITE SENSOR PROTEIN NARQ"/>
    <property type="match status" value="1"/>
</dbReference>
<keyword evidence="6" id="KW-1133">Transmembrane helix</keyword>
<dbReference type="Pfam" id="PF02518">
    <property type="entry name" value="HATPase_c"/>
    <property type="match status" value="1"/>
</dbReference>